<organism evidence="1">
    <name type="scientific">Setaria italica</name>
    <name type="common">Foxtail millet</name>
    <name type="synonym">Panicum italicum</name>
    <dbReference type="NCBI Taxonomy" id="4555"/>
    <lineage>
        <taxon>Eukaryota</taxon>
        <taxon>Viridiplantae</taxon>
        <taxon>Streptophyta</taxon>
        <taxon>Embryophyta</taxon>
        <taxon>Tracheophyta</taxon>
        <taxon>Spermatophyta</taxon>
        <taxon>Magnoliopsida</taxon>
        <taxon>Liliopsida</taxon>
        <taxon>Poales</taxon>
        <taxon>Poaceae</taxon>
        <taxon>PACMAD clade</taxon>
        <taxon>Panicoideae</taxon>
        <taxon>Panicodae</taxon>
        <taxon>Paniceae</taxon>
        <taxon>Cenchrinae</taxon>
        <taxon>Setaria</taxon>
    </lineage>
</organism>
<dbReference type="AlphaFoldDB" id="A0A368QW16"/>
<proteinExistence type="predicted"/>
<dbReference type="EMBL" id="CM003531">
    <property type="protein sequence ID" value="RCV21480.1"/>
    <property type="molecule type" value="Genomic_DNA"/>
</dbReference>
<sequence length="45" mass="4711">MLACVIDFDINLSERQALYHGNSAIQCQPQEVGGSSGCSPSISSP</sequence>
<protein>
    <submittedName>
        <fullName evidence="1">Uncharacterized protein</fullName>
    </submittedName>
</protein>
<reference evidence="1" key="1">
    <citation type="journal article" date="2012" name="Nat. Biotechnol.">
        <title>Reference genome sequence of the model plant Setaria.</title>
        <authorList>
            <person name="Bennetzen J.L."/>
            <person name="Schmutz J."/>
            <person name="Wang H."/>
            <person name="Percifield R."/>
            <person name="Hawkins J."/>
            <person name="Pontaroli A.C."/>
            <person name="Estep M."/>
            <person name="Feng L."/>
            <person name="Vaughn J.N."/>
            <person name="Grimwood J."/>
            <person name="Jenkins J."/>
            <person name="Barry K."/>
            <person name="Lindquist E."/>
            <person name="Hellsten U."/>
            <person name="Deshpande S."/>
            <person name="Wang X."/>
            <person name="Wu X."/>
            <person name="Mitros T."/>
            <person name="Triplett J."/>
            <person name="Yang X."/>
            <person name="Ye C.Y."/>
            <person name="Mauro-Herrera M."/>
            <person name="Wang L."/>
            <person name="Li P."/>
            <person name="Sharma M."/>
            <person name="Sharma R."/>
            <person name="Ronald P.C."/>
            <person name="Panaud O."/>
            <person name="Kellogg E.A."/>
            <person name="Brutnell T.P."/>
            <person name="Doust A.N."/>
            <person name="Tuskan G.A."/>
            <person name="Rokhsar D."/>
            <person name="Devos K.M."/>
        </authorList>
    </citation>
    <scope>NUCLEOTIDE SEQUENCE [LARGE SCALE GENOMIC DNA]</scope>
    <source>
        <strain evidence="1">Yugu1</strain>
    </source>
</reference>
<accession>A0A368QW16</accession>
<name>A0A368QW16_SETIT</name>
<evidence type="ECO:0000313" key="1">
    <source>
        <dbReference type="EMBL" id="RCV21480.1"/>
    </source>
</evidence>
<gene>
    <name evidence="1" type="ORF">SETIT_4G143000v2</name>
</gene>
<reference evidence="1" key="2">
    <citation type="submission" date="2015-07" db="EMBL/GenBank/DDBJ databases">
        <authorList>
            <person name="Noorani M."/>
        </authorList>
    </citation>
    <scope>NUCLEOTIDE SEQUENCE</scope>
    <source>
        <strain evidence="1">Yugu1</strain>
    </source>
</reference>